<evidence type="ECO:0000313" key="1">
    <source>
        <dbReference type="EMBL" id="MCG2462958.1"/>
    </source>
</evidence>
<evidence type="ECO:0008006" key="3">
    <source>
        <dbReference type="Google" id="ProtNLM"/>
    </source>
</evidence>
<dbReference type="Proteomes" id="UP001200642">
    <property type="component" value="Unassembled WGS sequence"/>
</dbReference>
<accession>A0AAE3JSW8</accession>
<keyword evidence="2" id="KW-1185">Reference proteome</keyword>
<comment type="caution">
    <text evidence="1">The sequence shown here is derived from an EMBL/GenBank/DDBJ whole genome shotgun (WGS) entry which is preliminary data.</text>
</comment>
<sequence>MKKIVFIVGILCGYWGQSQINPPGGYKPYDRISAEVMLGYHVPLSPGNGIHKFDYAGFKHFDIGGRFMFNQLFGLKGNYVYDRFEDRNNRDMGNTYNRIGVEAVFNFLRVLDVHQYYLEKYAILVHGGLGLTLAYPDSRKVSANRGLNLFKNDRNERLGSIIFGVTPTMRLNDVLALALDMTMNSGTAQQYGYDGETVFPDYRDKTVGTYMTFSVGLQFSIGQYRRHADYY</sequence>
<reference evidence="1" key="1">
    <citation type="submission" date="2023-02" db="EMBL/GenBank/DDBJ databases">
        <title>Genome of Flavobacteriaceae gen. nov. sp. strain F89.</title>
        <authorList>
            <person name="Wang Y."/>
        </authorList>
    </citation>
    <scope>NUCLEOTIDE SEQUENCE</scope>
    <source>
        <strain evidence="1">F89</strain>
    </source>
</reference>
<protein>
    <recommendedName>
        <fullName evidence="3">Outer membrane protein beta-barrel domain-containing protein</fullName>
    </recommendedName>
</protein>
<gene>
    <name evidence="1" type="ORF">K8352_19525</name>
</gene>
<organism evidence="1 2">
    <name type="scientific">Cerina litoralis</name>
    <dbReference type="NCBI Taxonomy" id="2874477"/>
    <lineage>
        <taxon>Bacteria</taxon>
        <taxon>Pseudomonadati</taxon>
        <taxon>Bacteroidota</taxon>
        <taxon>Flavobacteriia</taxon>
        <taxon>Flavobacteriales</taxon>
        <taxon>Flavobacteriaceae</taxon>
        <taxon>Cerina</taxon>
    </lineage>
</organism>
<dbReference type="RefSeq" id="WP_317904092.1">
    <property type="nucleotide sequence ID" value="NZ_JAIRBC010000082.1"/>
</dbReference>
<proteinExistence type="predicted"/>
<dbReference type="EMBL" id="JAIRBC010000082">
    <property type="protein sequence ID" value="MCG2462958.1"/>
    <property type="molecule type" value="Genomic_DNA"/>
</dbReference>
<name>A0AAE3JSW8_9FLAO</name>
<evidence type="ECO:0000313" key="2">
    <source>
        <dbReference type="Proteomes" id="UP001200642"/>
    </source>
</evidence>
<dbReference type="AlphaFoldDB" id="A0AAE3JSW8"/>